<feature type="compositionally biased region" description="Basic and acidic residues" evidence="4">
    <location>
        <begin position="311"/>
        <end position="321"/>
    </location>
</feature>
<dbReference type="Proteomes" id="UP001168821">
    <property type="component" value="Unassembled WGS sequence"/>
</dbReference>
<evidence type="ECO:0000256" key="2">
    <source>
        <dbReference type="ARBA" id="ARBA00023033"/>
    </source>
</evidence>
<dbReference type="Pfam" id="PF00067">
    <property type="entry name" value="p450"/>
    <property type="match status" value="1"/>
</dbReference>
<keyword evidence="2" id="KW-0560">Oxidoreductase</keyword>
<protein>
    <submittedName>
        <fullName evidence="5">Uncharacterized protein</fullName>
    </submittedName>
</protein>
<evidence type="ECO:0000256" key="4">
    <source>
        <dbReference type="SAM" id="MobiDB-lite"/>
    </source>
</evidence>
<comment type="caution">
    <text evidence="5">The sequence shown here is derived from an EMBL/GenBank/DDBJ whole genome shotgun (WGS) entry which is preliminary data.</text>
</comment>
<dbReference type="GO" id="GO:0016705">
    <property type="term" value="F:oxidoreductase activity, acting on paired donors, with incorporation or reduction of molecular oxygen"/>
    <property type="evidence" value="ECO:0007669"/>
    <property type="project" value="InterPro"/>
</dbReference>
<dbReference type="Gene3D" id="1.10.630.10">
    <property type="entry name" value="Cytochrome P450"/>
    <property type="match status" value="1"/>
</dbReference>
<proteinExistence type="inferred from homology"/>
<feature type="compositionally biased region" description="Polar residues" evidence="4">
    <location>
        <begin position="298"/>
        <end position="310"/>
    </location>
</feature>
<dbReference type="GO" id="GO:0004497">
    <property type="term" value="F:monooxygenase activity"/>
    <property type="evidence" value="ECO:0007669"/>
    <property type="project" value="UniProtKB-KW"/>
</dbReference>
<organism evidence="5 6">
    <name type="scientific">Zophobas morio</name>
    <dbReference type="NCBI Taxonomy" id="2755281"/>
    <lineage>
        <taxon>Eukaryota</taxon>
        <taxon>Metazoa</taxon>
        <taxon>Ecdysozoa</taxon>
        <taxon>Arthropoda</taxon>
        <taxon>Hexapoda</taxon>
        <taxon>Insecta</taxon>
        <taxon>Pterygota</taxon>
        <taxon>Neoptera</taxon>
        <taxon>Endopterygota</taxon>
        <taxon>Coleoptera</taxon>
        <taxon>Polyphaga</taxon>
        <taxon>Cucujiformia</taxon>
        <taxon>Tenebrionidae</taxon>
        <taxon>Zophobas</taxon>
    </lineage>
</organism>
<comment type="similarity">
    <text evidence="1">Belongs to the cytochrome P450 family.</text>
</comment>
<accession>A0AA38IMZ5</accession>
<keyword evidence="2" id="KW-0503">Monooxygenase</keyword>
<dbReference type="GO" id="GO:0005506">
    <property type="term" value="F:iron ion binding"/>
    <property type="evidence" value="ECO:0007669"/>
    <property type="project" value="InterPro"/>
</dbReference>
<evidence type="ECO:0000313" key="6">
    <source>
        <dbReference type="Proteomes" id="UP001168821"/>
    </source>
</evidence>
<reference evidence="5" key="1">
    <citation type="journal article" date="2023" name="G3 (Bethesda)">
        <title>Whole genome assemblies of Zophobas morio and Tenebrio molitor.</title>
        <authorList>
            <person name="Kaur S."/>
            <person name="Stinson S.A."/>
            <person name="diCenzo G.C."/>
        </authorList>
    </citation>
    <scope>NUCLEOTIDE SEQUENCE</scope>
    <source>
        <strain evidence="5">QUZm001</strain>
    </source>
</reference>
<dbReference type="SUPFAM" id="SSF48264">
    <property type="entry name" value="Cytochrome P450"/>
    <property type="match status" value="1"/>
</dbReference>
<feature type="region of interest" description="Disordered" evidence="4">
    <location>
        <begin position="295"/>
        <end position="330"/>
    </location>
</feature>
<dbReference type="EMBL" id="JALNTZ010000003">
    <property type="protein sequence ID" value="KAJ3659850.1"/>
    <property type="molecule type" value="Genomic_DNA"/>
</dbReference>
<dbReference type="InterPro" id="IPR036396">
    <property type="entry name" value="Cyt_P450_sf"/>
</dbReference>
<dbReference type="GO" id="GO:0020037">
    <property type="term" value="F:heme binding"/>
    <property type="evidence" value="ECO:0007669"/>
    <property type="project" value="InterPro"/>
</dbReference>
<keyword evidence="3" id="KW-0175">Coiled coil</keyword>
<sequence length="897" mass="103354">MGAIATVILVAVIFIFLLRWFRSQLVKQTNFMKKIPAPASSLPLLGVALDFASSKAVLKVLLQYTNSYGSVVKAKIGPIRQLILISDYKLLEHVLSSTKVLVKSDDYNFLRPWLGNGLLTSDDMNENIKDTLNKLVKRITDKKGKINPYVKKQIEVALEVLSKRNNGNEEISNLLHEAKQKLVNLPTEKTEDVSIMIAKKKVGKLKKDLLQLEGKIKGTSDSTERSELMLKAVSYAECMEKFGKPKKKDIKFRAILFLRLFLIDDDRIRKKLIDSRGNTDAADDTSNRKIVKFEDKVTNGNPEQDLNDTSTETKEHYEHKTNLSSSAPESTLRNASDKLSFLGGRLNEADNNTLQKVDIDVGNVENKMYEIVEANEDFAKKKISLNDLLEHTKEIKKDTAVKEVKLKLTKIIKLLQGYYLVEGSKYLRHKLEVLQDYKSYAQNFGFSKNNKMYGIKRKEIKFLLKTLDCSADDNSLFKTRINIINVYIREALKCLEKKSDQNETTIYVINTLSTMKQNITDNDEHTIAKLQALSDYRKQIQEVEDFSFRVVELKRTILEQLHQYEIEIYNKLFPDIVSTIEGNLRNYELLTRQLSSLRPKEKHLTNEEITNGKSSMMEMIKQNEDLQLLFSSFFDQMEQLKIERDKLDELIEEIDNIRFELEEISKSNISSREKDEKLSTVETRVNLLFRNTTREDLMQEILDLELLIKTEKTKVHVDNTVVLSVNELSERIKNSHHFMETVQDILILKEQIEDFPEGNADLDSQKASVSQKLHSLLGKMDQRLADFAFKKRKTENVVNLNNYFTKLEFDGISDKESVEFVRKIHSFAKTFETVIQGFLGSRNSVDYYIIDENLSRCLDKLDELICEDDVLLNETVEAMSYIKGLKSKLRGNSFSSD</sequence>
<gene>
    <name evidence="5" type="ORF">Zmor_011515</name>
</gene>
<evidence type="ECO:0000256" key="3">
    <source>
        <dbReference type="SAM" id="Coils"/>
    </source>
</evidence>
<keyword evidence="6" id="KW-1185">Reference proteome</keyword>
<dbReference type="InterPro" id="IPR001128">
    <property type="entry name" value="Cyt_P450"/>
</dbReference>
<evidence type="ECO:0000256" key="1">
    <source>
        <dbReference type="ARBA" id="ARBA00010617"/>
    </source>
</evidence>
<evidence type="ECO:0000313" key="5">
    <source>
        <dbReference type="EMBL" id="KAJ3659850.1"/>
    </source>
</evidence>
<feature type="coiled-coil region" evidence="3">
    <location>
        <begin position="637"/>
        <end position="667"/>
    </location>
</feature>
<name>A0AA38IMZ5_9CUCU</name>
<dbReference type="AlphaFoldDB" id="A0AA38IMZ5"/>